<proteinExistence type="predicted"/>
<dbReference type="EMBL" id="JABXWD010000387">
    <property type="protein sequence ID" value="MBV6342946.1"/>
    <property type="molecule type" value="Genomic_DNA"/>
</dbReference>
<name>A0ABS6S278_9BACT</name>
<reference evidence="1 2" key="1">
    <citation type="journal article" date="2020" name="J Geophys Res Biogeosci">
        <title>Magnetotaxis as an Adaptation to Enable Bacterial Shuttling of Microbial Sulfur and Sulfur Cycling Across Aquatic Oxic#Anoxic Interfaces.</title>
        <authorList>
            <person name="Li J."/>
            <person name="Liu P."/>
            <person name="Wang J."/>
            <person name="Roberts A.P."/>
            <person name="Pan Y."/>
        </authorList>
    </citation>
    <scope>NUCLEOTIDE SEQUENCE [LARGE SCALE GENOMIC DNA]</scope>
    <source>
        <strain evidence="1 2">MYR-1_YQ</strain>
    </source>
</reference>
<evidence type="ECO:0000313" key="2">
    <source>
        <dbReference type="Proteomes" id="UP001196980"/>
    </source>
</evidence>
<keyword evidence="2" id="KW-1185">Reference proteome</keyword>
<dbReference type="Proteomes" id="UP001196980">
    <property type="component" value="Unassembled WGS sequence"/>
</dbReference>
<evidence type="ECO:0000313" key="1">
    <source>
        <dbReference type="EMBL" id="MBV6342946.1"/>
    </source>
</evidence>
<gene>
    <name evidence="1" type="ORF">HWQ67_15295</name>
</gene>
<sequence>MSEPVDENSIDIRQTLSDNSIKDMLDYDPVNEPVDENSLKDLNDPANTVVCHLCGKRVPSKTAHLHQERWIGDACCWDERLRSSE</sequence>
<protein>
    <submittedName>
        <fullName evidence="1">Uncharacterized protein</fullName>
    </submittedName>
</protein>
<comment type="caution">
    <text evidence="1">The sequence shown here is derived from an EMBL/GenBank/DDBJ whole genome shotgun (WGS) entry which is preliminary data.</text>
</comment>
<organism evidence="1 2">
    <name type="scientific">Candidatus Magnetobacterium casense</name>
    <dbReference type="NCBI Taxonomy" id="1455061"/>
    <lineage>
        <taxon>Bacteria</taxon>
        <taxon>Pseudomonadati</taxon>
        <taxon>Nitrospirota</taxon>
        <taxon>Thermodesulfovibrionia</taxon>
        <taxon>Thermodesulfovibrionales</taxon>
        <taxon>Candidatus Magnetobacteriaceae</taxon>
        <taxon>Candidatus Magnetobacterium</taxon>
    </lineage>
</organism>
<accession>A0ABS6S278</accession>